<comment type="caution">
    <text evidence="8">The sequence shown here is derived from an EMBL/GenBank/DDBJ whole genome shotgun (WGS) entry which is preliminary data.</text>
</comment>
<dbReference type="SUPFAM" id="SSF49562">
    <property type="entry name" value="C2 domain (Calcium/lipid-binding domain, CaLB)"/>
    <property type="match status" value="1"/>
</dbReference>
<dbReference type="SMART" id="SM01326">
    <property type="entry name" value="PTEN_C2"/>
    <property type="match status" value="1"/>
</dbReference>
<dbReference type="Gene3D" id="3.30.505.10">
    <property type="entry name" value="SH2 domain"/>
    <property type="match status" value="1"/>
</dbReference>
<dbReference type="InterPro" id="IPR013625">
    <property type="entry name" value="PTB"/>
</dbReference>
<evidence type="ECO:0000256" key="4">
    <source>
        <dbReference type="SAM" id="Coils"/>
    </source>
</evidence>
<proteinExistence type="inferred from homology"/>
<feature type="region of interest" description="Disordered" evidence="5">
    <location>
        <begin position="1680"/>
        <end position="1777"/>
    </location>
</feature>
<dbReference type="EMBL" id="SJOL01010112">
    <property type="protein sequence ID" value="TGZ52133.1"/>
    <property type="molecule type" value="Genomic_DNA"/>
</dbReference>
<dbReference type="GO" id="GO:0005925">
    <property type="term" value="C:focal adhesion"/>
    <property type="evidence" value="ECO:0007669"/>
    <property type="project" value="TreeGrafter"/>
</dbReference>
<reference evidence="8 9" key="1">
    <citation type="journal article" date="2019" name="BMC Genomics">
        <title>New insights from Opisthorchis felineus genome: update on genomics of the epidemiologically important liver flukes.</title>
        <authorList>
            <person name="Ershov N.I."/>
            <person name="Mordvinov V.A."/>
            <person name="Prokhortchouk E.B."/>
            <person name="Pakharukova M.Y."/>
            <person name="Gunbin K.V."/>
            <person name="Ustyantsev K."/>
            <person name="Genaev M.A."/>
            <person name="Blinov A.G."/>
            <person name="Mazur A."/>
            <person name="Boulygina E."/>
            <person name="Tsygankova S."/>
            <person name="Khrameeva E."/>
            <person name="Chekanov N."/>
            <person name="Fan G."/>
            <person name="Xiao A."/>
            <person name="Zhang H."/>
            <person name="Xu X."/>
            <person name="Yang H."/>
            <person name="Solovyev V."/>
            <person name="Lee S.M."/>
            <person name="Liu X."/>
            <person name="Afonnikov D.A."/>
            <person name="Skryabin K.G."/>
        </authorList>
    </citation>
    <scope>NUCLEOTIDE SEQUENCE [LARGE SCALE GENOMIC DNA]</scope>
    <source>
        <strain evidence="8">AK-0245</strain>
        <tissue evidence="8">Whole organism</tissue>
    </source>
</reference>
<dbReference type="STRING" id="147828.A0A4S2KQI9"/>
<organism evidence="8 9">
    <name type="scientific">Opisthorchis felineus</name>
    <dbReference type="NCBI Taxonomy" id="147828"/>
    <lineage>
        <taxon>Eukaryota</taxon>
        <taxon>Metazoa</taxon>
        <taxon>Spiralia</taxon>
        <taxon>Lophotrochozoa</taxon>
        <taxon>Platyhelminthes</taxon>
        <taxon>Trematoda</taxon>
        <taxon>Digenea</taxon>
        <taxon>Opisthorchiida</taxon>
        <taxon>Opisthorchiata</taxon>
        <taxon>Opisthorchiidae</taxon>
        <taxon>Opisthorchis</taxon>
    </lineage>
</organism>
<keyword evidence="4" id="KW-0175">Coiled coil</keyword>
<dbReference type="InterPro" id="IPR000980">
    <property type="entry name" value="SH2"/>
</dbReference>
<dbReference type="Gene3D" id="2.60.40.1110">
    <property type="match status" value="1"/>
</dbReference>
<dbReference type="InterPro" id="IPR051484">
    <property type="entry name" value="Tensin_PTEN_phosphatase"/>
</dbReference>
<dbReference type="SMART" id="SM00252">
    <property type="entry name" value="SH2"/>
    <property type="match status" value="1"/>
</dbReference>
<dbReference type="SUPFAM" id="SSF55550">
    <property type="entry name" value="SH2 domain"/>
    <property type="match status" value="1"/>
</dbReference>
<dbReference type="InterPro" id="IPR036860">
    <property type="entry name" value="SH2_dom_sf"/>
</dbReference>
<dbReference type="OrthoDB" id="6273691at2759"/>
<dbReference type="SMART" id="SM00462">
    <property type="entry name" value="PTB"/>
    <property type="match status" value="1"/>
</dbReference>
<evidence type="ECO:0000256" key="3">
    <source>
        <dbReference type="PROSITE-ProRule" id="PRU00191"/>
    </source>
</evidence>
<dbReference type="Gene3D" id="3.90.190.10">
    <property type="entry name" value="Protein tyrosine phosphatase superfamily"/>
    <property type="match status" value="1"/>
</dbReference>
<gene>
    <name evidence="8" type="ORF">CRM22_010685</name>
</gene>
<dbReference type="SUPFAM" id="SSF50729">
    <property type="entry name" value="PH domain-like"/>
    <property type="match status" value="1"/>
</dbReference>
<dbReference type="InterPro" id="IPR011993">
    <property type="entry name" value="PH-like_dom_sf"/>
</dbReference>
<evidence type="ECO:0000256" key="5">
    <source>
        <dbReference type="SAM" id="MobiDB-lite"/>
    </source>
</evidence>
<dbReference type="PANTHER" id="PTHR45734">
    <property type="entry name" value="TENSIN"/>
    <property type="match status" value="1"/>
</dbReference>
<dbReference type="CDD" id="cd01213">
    <property type="entry name" value="PTB_tensin"/>
    <property type="match status" value="1"/>
</dbReference>
<feature type="region of interest" description="Disordered" evidence="5">
    <location>
        <begin position="1343"/>
        <end position="1488"/>
    </location>
</feature>
<dbReference type="InterPro" id="IPR033929">
    <property type="entry name" value="Tensin_PTB"/>
</dbReference>
<name>A0A4S2KQI9_OPIFE</name>
<dbReference type="InterPro" id="IPR014020">
    <property type="entry name" value="Tensin_C2-dom"/>
</dbReference>
<evidence type="ECO:0000259" key="6">
    <source>
        <dbReference type="PROSITE" id="PS50001"/>
    </source>
</evidence>
<feature type="compositionally biased region" description="Polar residues" evidence="5">
    <location>
        <begin position="1370"/>
        <end position="1389"/>
    </location>
</feature>
<dbReference type="InterPro" id="IPR029021">
    <property type="entry name" value="Prot-tyrosine_phosphatase-like"/>
</dbReference>
<accession>A0A4S2KQI9</accession>
<feature type="compositionally biased region" description="Basic and acidic residues" evidence="5">
    <location>
        <begin position="1470"/>
        <end position="1487"/>
    </location>
</feature>
<dbReference type="Pfam" id="PF10409">
    <property type="entry name" value="PTEN_C2"/>
    <property type="match status" value="1"/>
</dbReference>
<comment type="similarity">
    <text evidence="1">Belongs to the PTEN phosphatase protein family.</text>
</comment>
<dbReference type="Pfam" id="PF08416">
    <property type="entry name" value="PTB"/>
    <property type="match status" value="1"/>
</dbReference>
<dbReference type="PANTHER" id="PTHR45734:SF10">
    <property type="entry name" value="BLISTERY, ISOFORM A"/>
    <property type="match status" value="1"/>
</dbReference>
<evidence type="ECO:0000313" key="9">
    <source>
        <dbReference type="Proteomes" id="UP000308267"/>
    </source>
</evidence>
<dbReference type="InterPro" id="IPR006020">
    <property type="entry name" value="PTB/PI_dom"/>
</dbReference>
<dbReference type="InterPro" id="IPR035892">
    <property type="entry name" value="C2_domain_sf"/>
</dbReference>
<evidence type="ECO:0000259" key="7">
    <source>
        <dbReference type="PROSITE" id="PS51182"/>
    </source>
</evidence>
<feature type="domain" description="SH2" evidence="6">
    <location>
        <begin position="1526"/>
        <end position="1662"/>
    </location>
</feature>
<feature type="region of interest" description="Disordered" evidence="5">
    <location>
        <begin position="747"/>
        <end position="830"/>
    </location>
</feature>
<protein>
    <recommendedName>
        <fullName evidence="10">Tensin</fullName>
    </recommendedName>
</protein>
<feature type="domain" description="C2 tensin-type" evidence="7">
    <location>
        <begin position="505"/>
        <end position="631"/>
    </location>
</feature>
<dbReference type="PROSITE" id="PS50001">
    <property type="entry name" value="SH2"/>
    <property type="match status" value="1"/>
</dbReference>
<dbReference type="PROSITE" id="PS51182">
    <property type="entry name" value="C2_TENSIN"/>
    <property type="match status" value="1"/>
</dbReference>
<evidence type="ECO:0008006" key="10">
    <source>
        <dbReference type="Google" id="ProtNLM"/>
    </source>
</evidence>
<keyword evidence="2 3" id="KW-0727">SH2 domain</keyword>
<evidence type="ECO:0000313" key="8">
    <source>
        <dbReference type="EMBL" id="TGZ52133.1"/>
    </source>
</evidence>
<keyword evidence="9" id="KW-1185">Reference proteome</keyword>
<feature type="compositionally biased region" description="Low complexity" evidence="5">
    <location>
        <begin position="1726"/>
        <end position="1738"/>
    </location>
</feature>
<dbReference type="Gene3D" id="2.30.29.30">
    <property type="entry name" value="Pleckstrin-homology domain (PH domain)/Phosphotyrosine-binding domain (PTB)"/>
    <property type="match status" value="1"/>
</dbReference>
<evidence type="ECO:0000256" key="1">
    <source>
        <dbReference type="ARBA" id="ARBA00007881"/>
    </source>
</evidence>
<evidence type="ECO:0000256" key="2">
    <source>
        <dbReference type="ARBA" id="ARBA00022999"/>
    </source>
</evidence>
<dbReference type="Proteomes" id="UP000308267">
    <property type="component" value="Unassembled WGS sequence"/>
</dbReference>
<feature type="coiled-coil region" evidence="4">
    <location>
        <begin position="845"/>
        <end position="876"/>
    </location>
</feature>
<sequence>MSSKAPGSDPQKSKTHSAPHGCCQLNSCCGCTPSRQPSTRRRKIREISEPLRPDQLNQILAQYGFLDDQILPSAWVGPYPSQRPVSMGPTLPSFGPGAVPTTAHAPSPFAHPPQSAFYGPPTSVPSAAVTAPQVPLVVHMPSEPTPPGSDQPEYLRPQEEFGHSPLAYSLSAELASVGKHRFRLTYVTDRLLVVSYPPDAQEADHNEGARWLCQAFERRYGNNYRVPVIDLFWPVPLAPGLEQLVTAIDQLDYWLHNHDNGTVTGAQPPPTNRVAVLHCTGPRSLLATYLAVYICQSKARFGPLCGQRPGSPTARGLHWNENRFRRFRHELVLGHMILKRFYEDNLARELSPSQKRYVGYFSGLVTGALILQDRLIYLHAVVYRNPGRGRFFTTALETIAENNNNAINGNSVYAHPEEFVPQPRRVETLEAVIPPEEWSPEGVDTENNLMEWYRAGGMELRAMEAGMPRPCNGGFPTDQEELCRLTKSIETEMRGGRRFVVDDTNVRLARPKVETTMRSFVDADGGLQIKIYQNLKLMHTTRLLCPNVNITVEKYIFPIEPILPLHGDILIACCLRPDITTSIQEIIFRLQFHTCAISNERMNFYKHDLDEACSDMRFPPTGCVELYFSSDPILLQEHNDNLDRGGYQWTSADRESSILSIGIGGERQRVLPRHGILVTDQTRRDRTFPAVEQQQLIETRKPLSILITTQEYIITAPSALFTGQIQITQAPMWSDAGIHGKPGDRVPRGPLLRQASDPLSHPTIRGRSLPAGLGPWSSYSEPGPVPGPSHVPLFQQALLSPRIQLPPAGSGPSQLEPLGGARPTSFQSTALNGGGLQGQINRLSLAQLQALYQQLLQQYEQLLQQQQQRQQQHQQQQLDQAGVPIDSTLYATVQRPTGTNLLNLLTLVQRAIAQQQRQPTAFPGLQYPQVPPGSANNAAQLLSGLSTSTALTNLARALLPTATMGVPPSEQPSLPRVPMYAAQPSPLAPTLQYTPQGLAYLPTQARPGVGSLQNVTAQQQQPLLDSELERLYLELLAARTSISLQPSTAARIQTLLATDTGLQTGEFLTDPQLLAEQRRRDELQRTRVLLSDQERRLFEELRALRQRRAGLARQEAQARIPSGAPGLTPLESYRRATGRMAASESLRSRGQSRAFQSVGRSGSADAARIPYGDTYELEQSEDAALLALLEQRLARTDARHLLSDVEAGYPDKNDIPIKAVGPQQRSGHVVDGSSQAILGEGGPGGAVRVFLPAESQLIEPSVMPRVGSPIRAQLSSGEYAALSDLGLPYEGLSVPTPLDPMHPGVNVGEMEREMDVFSRQPRIHLEGSPTEAVEGRYLPPAYGAPGRNRTYSGSPTMHSGHGPPPFRTTYVPSSPSRRPRQWGQSSYDEQTARFVDISPGVSPVRTPSTRLLRSPVSPPLRPSGYDRRHGGGVLDTGSQSDTGLIGDYGRRGWSSHEYGGRRPYRTSRSGRMDIPHQRGRPQNDRLFHSPGRVPGLEEFRGYGTLDHVPEAALITLNRLSASTHIWYRPEMSRTQSIDLVRADPPGTFVVRNSGSFPRSFGLVVKVSRAQQADTGDESEVVRHYLIEGLPTSPSVMSQAIGVPAASLAPSNVPMGPTAMSVTHGPVRLRGCSNEPIFTNLVSLLYEHVVQPLALPFALRLPFKSPAPTSNLPSLIALSSRSGEPMDRAARPHRHPTGGHLSEDSPRGPGQRGHLTRHPSDPLPGDVSVAAVGSYYSSSHPTGQLPPGQYPSGRQDGLAPPHSRGPFSQGRSPPSAYETEFGPMPFGGPSGKWRTFTSIYLGSIDTENLTGSSAIRKAVDVLLENSAQVKQTEVTIKVTQDGLTVTDNWRKLFFRRHYPLFSVSYCAIDPAQRCWESQELRAMGFKASRIFGFVARKQNTRENMCHVFCDTPDCSCSTITEYIMYRLNDY</sequence>